<evidence type="ECO:0000313" key="3">
    <source>
        <dbReference type="EMBL" id="KAK9502416.1"/>
    </source>
</evidence>
<dbReference type="PROSITE" id="PS50157">
    <property type="entry name" value="ZINC_FINGER_C2H2_2"/>
    <property type="match status" value="1"/>
</dbReference>
<dbReference type="EMBL" id="JAPXFL010000008">
    <property type="protein sequence ID" value="KAK9502416.1"/>
    <property type="molecule type" value="Genomic_DNA"/>
</dbReference>
<dbReference type="AlphaFoldDB" id="A0AAW1CU85"/>
<keyword evidence="1" id="KW-0863">Zinc-finger</keyword>
<reference evidence="3 4" key="1">
    <citation type="submission" date="2022-12" db="EMBL/GenBank/DDBJ databases">
        <title>Chromosome-level genome assembly of true bugs.</title>
        <authorList>
            <person name="Ma L."/>
            <person name="Li H."/>
        </authorList>
    </citation>
    <scope>NUCLEOTIDE SEQUENCE [LARGE SCALE GENOMIC DNA]</scope>
    <source>
        <strain evidence="3">Lab_2022b</strain>
    </source>
</reference>
<organism evidence="3 4">
    <name type="scientific">Rhynocoris fuscipes</name>
    <dbReference type="NCBI Taxonomy" id="488301"/>
    <lineage>
        <taxon>Eukaryota</taxon>
        <taxon>Metazoa</taxon>
        <taxon>Ecdysozoa</taxon>
        <taxon>Arthropoda</taxon>
        <taxon>Hexapoda</taxon>
        <taxon>Insecta</taxon>
        <taxon>Pterygota</taxon>
        <taxon>Neoptera</taxon>
        <taxon>Paraneoptera</taxon>
        <taxon>Hemiptera</taxon>
        <taxon>Heteroptera</taxon>
        <taxon>Panheteroptera</taxon>
        <taxon>Cimicomorpha</taxon>
        <taxon>Reduviidae</taxon>
        <taxon>Harpactorinae</taxon>
        <taxon>Harpactorini</taxon>
        <taxon>Rhynocoris</taxon>
    </lineage>
</organism>
<dbReference type="InterPro" id="IPR013087">
    <property type="entry name" value="Znf_C2H2_type"/>
</dbReference>
<keyword evidence="1" id="KW-0862">Zinc</keyword>
<keyword evidence="1" id="KW-0479">Metal-binding</keyword>
<dbReference type="GO" id="GO:0008270">
    <property type="term" value="F:zinc ion binding"/>
    <property type="evidence" value="ECO:0007669"/>
    <property type="project" value="UniProtKB-KW"/>
</dbReference>
<dbReference type="InterPro" id="IPR036236">
    <property type="entry name" value="Znf_C2H2_sf"/>
</dbReference>
<protein>
    <recommendedName>
        <fullName evidence="2">C2H2-type domain-containing protein</fullName>
    </recommendedName>
</protein>
<name>A0AAW1CU85_9HEMI</name>
<evidence type="ECO:0000313" key="4">
    <source>
        <dbReference type="Proteomes" id="UP001461498"/>
    </source>
</evidence>
<dbReference type="SMART" id="SM00355">
    <property type="entry name" value="ZnF_C2H2"/>
    <property type="match status" value="2"/>
</dbReference>
<comment type="caution">
    <text evidence="3">The sequence shown here is derived from an EMBL/GenBank/DDBJ whole genome shotgun (WGS) entry which is preliminary data.</text>
</comment>
<dbReference type="SUPFAM" id="SSF57667">
    <property type="entry name" value="beta-beta-alpha zinc fingers"/>
    <property type="match status" value="1"/>
</dbReference>
<dbReference type="Proteomes" id="UP001461498">
    <property type="component" value="Unassembled WGS sequence"/>
</dbReference>
<evidence type="ECO:0000256" key="1">
    <source>
        <dbReference type="PROSITE-ProRule" id="PRU00042"/>
    </source>
</evidence>
<proteinExistence type="predicted"/>
<sequence length="92" mass="10911">MTNNDCRFYFPDSSSPVSFSTHLLAEDTCDSSPRYHCARCNKSYKYRVGLYKHLKYECGKEPQFQCSHCPYKSKQRANMKRHTLFRHGFNTE</sequence>
<feature type="domain" description="C2H2-type" evidence="2">
    <location>
        <begin position="35"/>
        <end position="62"/>
    </location>
</feature>
<keyword evidence="4" id="KW-1185">Reference proteome</keyword>
<accession>A0AAW1CU85</accession>
<gene>
    <name evidence="3" type="ORF">O3M35_011198</name>
</gene>
<evidence type="ECO:0000259" key="2">
    <source>
        <dbReference type="PROSITE" id="PS50157"/>
    </source>
</evidence>
<dbReference type="Gene3D" id="3.30.160.60">
    <property type="entry name" value="Classic Zinc Finger"/>
    <property type="match status" value="1"/>
</dbReference>